<dbReference type="SUPFAM" id="SSF51246">
    <property type="entry name" value="Rudiment single hybrid motif"/>
    <property type="match status" value="1"/>
</dbReference>
<dbReference type="FunFam" id="3.30.470.20:FF:000029">
    <property type="entry name" value="N5-carboxyaminoimidazole ribonucleotide synthase"/>
    <property type="match status" value="1"/>
</dbReference>
<evidence type="ECO:0000256" key="1">
    <source>
        <dbReference type="ARBA" id="ARBA00022598"/>
    </source>
</evidence>
<accession>A7NM50</accession>
<proteinExistence type="inferred from homology"/>
<feature type="binding site" evidence="5">
    <location>
        <position position="207"/>
    </location>
    <ligand>
        <name>ATP</name>
        <dbReference type="ChEBI" id="CHEBI:30616"/>
    </ligand>
</feature>
<dbReference type="GO" id="GO:0046872">
    <property type="term" value="F:metal ion binding"/>
    <property type="evidence" value="ECO:0007669"/>
    <property type="project" value="InterPro"/>
</dbReference>
<evidence type="ECO:0000256" key="4">
    <source>
        <dbReference type="ARBA" id="ARBA00022840"/>
    </source>
</evidence>
<feature type="binding site" evidence="5">
    <location>
        <begin position="176"/>
        <end position="179"/>
    </location>
    <ligand>
        <name>ATP</name>
        <dbReference type="ChEBI" id="CHEBI:30616"/>
    </ligand>
</feature>
<dbReference type="STRING" id="383372.Rcas_2525"/>
<comment type="function">
    <text evidence="6">Catalyzes the ATP-dependent conversion of 5-aminoimidazole ribonucleotide (AIR) and HCO(3)- to N5-carboxyaminoimidazole ribonucleotide (N5-CAIR).</text>
</comment>
<dbReference type="InterPro" id="IPR005875">
    <property type="entry name" value="PurK"/>
</dbReference>
<feature type="domain" description="ATP-grasp" evidence="7">
    <location>
        <begin position="105"/>
        <end position="297"/>
    </location>
</feature>
<keyword evidence="4 5" id="KW-0067">ATP-binding</keyword>
<feature type="binding site" evidence="5">
    <location>
        <begin position="267"/>
        <end position="268"/>
    </location>
    <ligand>
        <name>ATP</name>
        <dbReference type="ChEBI" id="CHEBI:30616"/>
    </ligand>
</feature>
<feature type="binding site" evidence="5">
    <location>
        <begin position="146"/>
        <end position="152"/>
    </location>
    <ligand>
        <name>ATP</name>
        <dbReference type="ChEBI" id="CHEBI:30616"/>
    </ligand>
</feature>
<comment type="subunit">
    <text evidence="5 6">Homodimer.</text>
</comment>
<dbReference type="GO" id="GO:0004638">
    <property type="term" value="F:phosphoribosylaminoimidazole carboxylase activity"/>
    <property type="evidence" value="ECO:0007669"/>
    <property type="project" value="InterPro"/>
</dbReference>
<dbReference type="KEGG" id="rca:Rcas_2525"/>
<dbReference type="InterPro" id="IPR011761">
    <property type="entry name" value="ATP-grasp"/>
</dbReference>
<evidence type="ECO:0000256" key="2">
    <source>
        <dbReference type="ARBA" id="ARBA00022741"/>
    </source>
</evidence>
<dbReference type="AlphaFoldDB" id="A7NM50"/>
<dbReference type="RefSeq" id="WP_012121029.1">
    <property type="nucleotide sequence ID" value="NC_009767.1"/>
</dbReference>
<dbReference type="UniPathway" id="UPA00074">
    <property type="reaction ID" value="UER00942"/>
</dbReference>
<reference evidence="8 9" key="1">
    <citation type="submission" date="2007-08" db="EMBL/GenBank/DDBJ databases">
        <title>Complete sequence of Roseiflexus castenholzii DSM 13941.</title>
        <authorList>
            <consortium name="US DOE Joint Genome Institute"/>
            <person name="Copeland A."/>
            <person name="Lucas S."/>
            <person name="Lapidus A."/>
            <person name="Barry K."/>
            <person name="Glavina del Rio T."/>
            <person name="Dalin E."/>
            <person name="Tice H."/>
            <person name="Pitluck S."/>
            <person name="Thompson L.S."/>
            <person name="Brettin T."/>
            <person name="Bruce D."/>
            <person name="Detter J.C."/>
            <person name="Han C."/>
            <person name="Tapia R."/>
            <person name="Schmutz J."/>
            <person name="Larimer F."/>
            <person name="Land M."/>
            <person name="Hauser L."/>
            <person name="Kyrpides N."/>
            <person name="Mikhailova N."/>
            <person name="Bryant D.A."/>
            <person name="Hanada S."/>
            <person name="Tsukatani Y."/>
            <person name="Richardson P."/>
        </authorList>
    </citation>
    <scope>NUCLEOTIDE SEQUENCE [LARGE SCALE GENOMIC DNA]</scope>
    <source>
        <strain evidence="9">DSM 13941 / HLO8</strain>
    </source>
</reference>
<feature type="binding site" evidence="5">
    <location>
        <position position="101"/>
    </location>
    <ligand>
        <name>ATP</name>
        <dbReference type="ChEBI" id="CHEBI:30616"/>
    </ligand>
</feature>
<dbReference type="GO" id="GO:0005829">
    <property type="term" value="C:cytosol"/>
    <property type="evidence" value="ECO:0007669"/>
    <property type="project" value="TreeGrafter"/>
</dbReference>
<dbReference type="Proteomes" id="UP000000263">
    <property type="component" value="Chromosome"/>
</dbReference>
<evidence type="ECO:0000259" key="7">
    <source>
        <dbReference type="PROSITE" id="PS50975"/>
    </source>
</evidence>
<dbReference type="InterPro" id="IPR011054">
    <property type="entry name" value="Rudment_hybrid_motif"/>
</dbReference>
<name>A7NM50_ROSCS</name>
<dbReference type="Pfam" id="PF02222">
    <property type="entry name" value="ATP-grasp"/>
    <property type="match status" value="1"/>
</dbReference>
<dbReference type="SUPFAM" id="SSF52440">
    <property type="entry name" value="PreATP-grasp domain"/>
    <property type="match status" value="1"/>
</dbReference>
<evidence type="ECO:0000313" key="9">
    <source>
        <dbReference type="Proteomes" id="UP000000263"/>
    </source>
</evidence>
<dbReference type="GO" id="GO:0034028">
    <property type="term" value="F:5-(carboxyamino)imidazole ribonucleotide synthase activity"/>
    <property type="evidence" value="ECO:0007669"/>
    <property type="project" value="UniProtKB-UniRule"/>
</dbReference>
<dbReference type="GO" id="GO:0006189">
    <property type="term" value="P:'de novo' IMP biosynthetic process"/>
    <property type="evidence" value="ECO:0007669"/>
    <property type="project" value="UniProtKB-UniRule"/>
</dbReference>
<keyword evidence="9" id="KW-1185">Reference proteome</keyword>
<protein>
    <recommendedName>
        <fullName evidence="5 6">N5-carboxyaminoimidazole ribonucleotide synthase</fullName>
        <shortName evidence="5 6">N5-CAIR synthase</shortName>
        <ecNumber evidence="5 6">6.3.4.18</ecNumber>
    </recommendedName>
    <alternativeName>
        <fullName evidence="5 6">5-(carboxyamino)imidazole ribonucleotide synthetase</fullName>
    </alternativeName>
</protein>
<dbReference type="InterPro" id="IPR054350">
    <property type="entry name" value="PurT/PurK_preATP-grasp"/>
</dbReference>
<dbReference type="EC" id="6.3.4.18" evidence="5 6"/>
<sequence>MNDRLIGVLGGGQLGRMLALAGYPLGFRFRFLDPADDAPVRYLAEQVVASYDDHLAVAQFGSGLIVVTYEFENVPVATARALEQHIPVFPPPQALEVAQDRLAEKRFFTQLNIPTAPFAPVDDRASLDAAIERIGLPALLKTRRLGYDGKGQALIGQRADIEDAWRALGGQPLILEGFVSFVRELSVLAVRGQDGAVACYPPVENLHRNGILYRSIAPAPGLATEVQLLAETYARRVLEALDYVGVLAIEMFEVEPDRTGGARLLANEMAPRVHNSGHWTIDGAVTSQFENHLRAIAGLPLGDASARGCAAMVNLIGGLPDVTMLLALPDTHLHLYDKAPRPGRKLGHVTVCAVDAERLAERLAVVERYVLASTK</sequence>
<organism evidence="8 9">
    <name type="scientific">Roseiflexus castenholzii (strain DSM 13941 / HLO8)</name>
    <dbReference type="NCBI Taxonomy" id="383372"/>
    <lineage>
        <taxon>Bacteria</taxon>
        <taxon>Bacillati</taxon>
        <taxon>Chloroflexota</taxon>
        <taxon>Chloroflexia</taxon>
        <taxon>Chloroflexales</taxon>
        <taxon>Roseiflexineae</taxon>
        <taxon>Roseiflexaceae</taxon>
        <taxon>Roseiflexus</taxon>
    </lineage>
</organism>
<feature type="binding site" evidence="5">
    <location>
        <position position="184"/>
    </location>
    <ligand>
        <name>ATP</name>
        <dbReference type="ChEBI" id="CHEBI:30616"/>
    </ligand>
</feature>
<dbReference type="NCBIfam" id="NF004676">
    <property type="entry name" value="PRK06019.1-2"/>
    <property type="match status" value="1"/>
</dbReference>
<comment type="function">
    <text evidence="5">Catalyzes the ATP-dependent conversion of 5-aminoimidazole ribonucleotide (AIR) and HCO(3)(-) to N5-carboxyaminoimidazole ribonucleotide (N5-CAIR).</text>
</comment>
<dbReference type="PANTHER" id="PTHR11609:SF5">
    <property type="entry name" value="PHOSPHORIBOSYLAMINOIMIDAZOLE CARBOXYLASE"/>
    <property type="match status" value="1"/>
</dbReference>
<comment type="pathway">
    <text evidence="5 6">Purine metabolism; IMP biosynthesis via de novo pathway; 5-amino-1-(5-phospho-D-ribosyl)imidazole-4-carboxylate from 5-amino-1-(5-phospho-D-ribosyl)imidazole (N5-CAIR route): step 1/2.</text>
</comment>
<dbReference type="Gene3D" id="3.40.50.20">
    <property type="match status" value="1"/>
</dbReference>
<dbReference type="Gene3D" id="3.30.1490.20">
    <property type="entry name" value="ATP-grasp fold, A domain"/>
    <property type="match status" value="1"/>
</dbReference>
<comment type="similarity">
    <text evidence="5 6">Belongs to the PurK/PurT family.</text>
</comment>
<comment type="catalytic activity">
    <reaction evidence="5 6">
        <text>5-amino-1-(5-phospho-beta-D-ribosyl)imidazole + hydrogencarbonate + ATP = 5-carboxyamino-1-(5-phospho-D-ribosyl)imidazole + ADP + phosphate + 2 H(+)</text>
        <dbReference type="Rhea" id="RHEA:19317"/>
        <dbReference type="ChEBI" id="CHEBI:15378"/>
        <dbReference type="ChEBI" id="CHEBI:17544"/>
        <dbReference type="ChEBI" id="CHEBI:30616"/>
        <dbReference type="ChEBI" id="CHEBI:43474"/>
        <dbReference type="ChEBI" id="CHEBI:58730"/>
        <dbReference type="ChEBI" id="CHEBI:137981"/>
        <dbReference type="ChEBI" id="CHEBI:456216"/>
        <dbReference type="EC" id="6.3.4.18"/>
    </reaction>
</comment>
<feature type="binding site" evidence="5">
    <location>
        <position position="141"/>
    </location>
    <ligand>
        <name>ATP</name>
        <dbReference type="ChEBI" id="CHEBI:30616"/>
    </ligand>
</feature>
<dbReference type="Pfam" id="PF17769">
    <property type="entry name" value="PurK_C"/>
    <property type="match status" value="1"/>
</dbReference>
<keyword evidence="8" id="KW-0456">Lyase</keyword>
<dbReference type="EMBL" id="CP000804">
    <property type="protein sequence ID" value="ABU58605.1"/>
    <property type="molecule type" value="Genomic_DNA"/>
</dbReference>
<dbReference type="InterPro" id="IPR013815">
    <property type="entry name" value="ATP_grasp_subdomain_1"/>
</dbReference>
<dbReference type="FunFam" id="3.30.1490.20:FF:000015">
    <property type="entry name" value="N5-carboxyaminoimidazole ribonucleotide synthase"/>
    <property type="match status" value="1"/>
</dbReference>
<dbReference type="eggNOG" id="COG0026">
    <property type="taxonomic scope" value="Bacteria"/>
</dbReference>
<dbReference type="InterPro" id="IPR016185">
    <property type="entry name" value="PreATP-grasp_dom_sf"/>
</dbReference>
<dbReference type="PROSITE" id="PS50975">
    <property type="entry name" value="ATP_GRASP"/>
    <property type="match status" value="1"/>
</dbReference>
<dbReference type="InterPro" id="IPR003135">
    <property type="entry name" value="ATP-grasp_carboxylate-amine"/>
</dbReference>
<dbReference type="OrthoDB" id="9804625at2"/>
<dbReference type="Gene3D" id="3.30.470.20">
    <property type="entry name" value="ATP-grasp fold, B domain"/>
    <property type="match status" value="1"/>
</dbReference>
<dbReference type="NCBIfam" id="TIGR01161">
    <property type="entry name" value="purK"/>
    <property type="match status" value="1"/>
</dbReference>
<evidence type="ECO:0000256" key="6">
    <source>
        <dbReference type="RuleBase" id="RU361200"/>
    </source>
</evidence>
<keyword evidence="2 5" id="KW-0547">Nucleotide-binding</keyword>
<dbReference type="GO" id="GO:0005524">
    <property type="term" value="F:ATP binding"/>
    <property type="evidence" value="ECO:0007669"/>
    <property type="project" value="UniProtKB-UniRule"/>
</dbReference>
<keyword evidence="1 5" id="KW-0436">Ligase</keyword>
<dbReference type="SUPFAM" id="SSF56059">
    <property type="entry name" value="Glutathione synthetase ATP-binding domain-like"/>
    <property type="match status" value="1"/>
</dbReference>
<dbReference type="Pfam" id="PF22660">
    <property type="entry name" value="RS_preATP-grasp-like"/>
    <property type="match status" value="1"/>
</dbReference>
<dbReference type="NCBIfam" id="NF004679">
    <property type="entry name" value="PRK06019.1-5"/>
    <property type="match status" value="1"/>
</dbReference>
<evidence type="ECO:0000256" key="5">
    <source>
        <dbReference type="HAMAP-Rule" id="MF_01928"/>
    </source>
</evidence>
<evidence type="ECO:0000256" key="3">
    <source>
        <dbReference type="ARBA" id="ARBA00022755"/>
    </source>
</evidence>
<dbReference type="HAMAP" id="MF_01928">
    <property type="entry name" value="PurK"/>
    <property type="match status" value="1"/>
</dbReference>
<gene>
    <name evidence="5 6" type="primary">purK</name>
    <name evidence="8" type="ordered locus">Rcas_2525</name>
</gene>
<dbReference type="InterPro" id="IPR040686">
    <property type="entry name" value="PurK_C"/>
</dbReference>
<keyword evidence="3 5" id="KW-0658">Purine biosynthesis</keyword>
<evidence type="ECO:0000313" key="8">
    <source>
        <dbReference type="EMBL" id="ABU58605.1"/>
    </source>
</evidence>
<dbReference type="HOGENOM" id="CLU_011534_0_1_0"/>
<dbReference type="PANTHER" id="PTHR11609">
    <property type="entry name" value="PURINE BIOSYNTHESIS PROTEIN 6/7, PUR6/7"/>
    <property type="match status" value="1"/>
</dbReference>